<dbReference type="SMART" id="SM00061">
    <property type="entry name" value="MATH"/>
    <property type="match status" value="1"/>
</dbReference>
<evidence type="ECO:0000313" key="5">
    <source>
        <dbReference type="EMBL" id="KAL1219927.1"/>
    </source>
</evidence>
<evidence type="ECO:0000256" key="2">
    <source>
        <dbReference type="SAM" id="Coils"/>
    </source>
</evidence>
<protein>
    <submittedName>
        <fullName evidence="5">MATH domain and coiled-coil domain-containing protein</fullName>
    </submittedName>
</protein>
<dbReference type="PANTHER" id="PTHR46236">
    <property type="entry name" value="TRAF-LIKE SUPERFAMILY PROTEIN"/>
    <property type="match status" value="1"/>
</dbReference>
<dbReference type="EMBL" id="JBANAX010000166">
    <property type="protein sequence ID" value="KAL1219927.1"/>
    <property type="molecule type" value="Genomic_DNA"/>
</dbReference>
<gene>
    <name evidence="5" type="ORF">V5N11_021707</name>
    <name evidence="4" type="ORF">V5N11_030082</name>
</gene>
<organism evidence="5 6">
    <name type="scientific">Cardamine amara subsp. amara</name>
    <dbReference type="NCBI Taxonomy" id="228776"/>
    <lineage>
        <taxon>Eukaryota</taxon>
        <taxon>Viridiplantae</taxon>
        <taxon>Streptophyta</taxon>
        <taxon>Embryophyta</taxon>
        <taxon>Tracheophyta</taxon>
        <taxon>Spermatophyta</taxon>
        <taxon>Magnoliopsida</taxon>
        <taxon>eudicotyledons</taxon>
        <taxon>Gunneridae</taxon>
        <taxon>Pentapetalae</taxon>
        <taxon>rosids</taxon>
        <taxon>malvids</taxon>
        <taxon>Brassicales</taxon>
        <taxon>Brassicaceae</taxon>
        <taxon>Cardamineae</taxon>
        <taxon>Cardamine</taxon>
    </lineage>
</organism>
<dbReference type="EMBL" id="JBANAX010000713">
    <property type="protein sequence ID" value="KAL1196016.1"/>
    <property type="molecule type" value="Genomic_DNA"/>
</dbReference>
<keyword evidence="1 2" id="KW-0175">Coiled coil</keyword>
<name>A0ABD1BRX1_CARAN</name>
<feature type="domain" description="MATH" evidence="3">
    <location>
        <begin position="8"/>
        <end position="134"/>
    </location>
</feature>
<evidence type="ECO:0000313" key="6">
    <source>
        <dbReference type="Proteomes" id="UP001558713"/>
    </source>
</evidence>
<evidence type="ECO:0000313" key="4">
    <source>
        <dbReference type="EMBL" id="KAL1196016.1"/>
    </source>
</evidence>
<evidence type="ECO:0000259" key="3">
    <source>
        <dbReference type="PROSITE" id="PS50144"/>
    </source>
</evidence>
<sequence length="293" mass="33658">MGNQVQKGFSFRFEIDNFSEKEDVIESPTFWSGGCEWYLEVYPKGKSDCEDHLSLYLFVANSESLANGWKRSVDMCFVVLNQSNKELYRSPISSSVQYCCDKAPGKGYPKVLPLSKLEEDGVLENDRLIVEVYISNVEVVEVAAEEEADVDINGFQVFPSQVTSVRKIFAEHPDIAEDFKPRNEVVKTEYMQVLLNLVETLDEPSQNYSETDLSNAYSELSELMEVGFKLDWLKSKLDEISLERKKSDDTDVSLVKEMEGRIKNLEMMVSDLKVKLDKYEARSWDDDFLLVDY</sequence>
<dbReference type="Pfam" id="PF22486">
    <property type="entry name" value="MATH_2"/>
    <property type="match status" value="1"/>
</dbReference>
<dbReference type="InterPro" id="IPR008974">
    <property type="entry name" value="TRAF-like"/>
</dbReference>
<dbReference type="PANTHER" id="PTHR46236:SF12">
    <property type="entry name" value="MATH DOMAIN-CONTAINING PROTEIN"/>
    <property type="match status" value="1"/>
</dbReference>
<feature type="coiled-coil region" evidence="2">
    <location>
        <begin position="255"/>
        <end position="282"/>
    </location>
</feature>
<dbReference type="CDD" id="cd00121">
    <property type="entry name" value="MATH"/>
    <property type="match status" value="1"/>
</dbReference>
<keyword evidence="6" id="KW-1185">Reference proteome</keyword>
<dbReference type="InterPro" id="IPR050804">
    <property type="entry name" value="MCC"/>
</dbReference>
<dbReference type="PROSITE" id="PS50144">
    <property type="entry name" value="MATH"/>
    <property type="match status" value="1"/>
</dbReference>
<evidence type="ECO:0000256" key="1">
    <source>
        <dbReference type="ARBA" id="ARBA00023054"/>
    </source>
</evidence>
<reference evidence="5 6" key="1">
    <citation type="submission" date="2024-04" db="EMBL/GenBank/DDBJ databases">
        <title>Genome assembly C_amara_ONT_v2.</title>
        <authorList>
            <person name="Yant L."/>
            <person name="Moore C."/>
            <person name="Slenker M."/>
        </authorList>
    </citation>
    <scope>NUCLEOTIDE SEQUENCE [LARGE SCALE GENOMIC DNA]</scope>
    <source>
        <tissue evidence="5">Leaf</tissue>
    </source>
</reference>
<comment type="caution">
    <text evidence="5">The sequence shown here is derived from an EMBL/GenBank/DDBJ whole genome shotgun (WGS) entry which is preliminary data.</text>
</comment>
<dbReference type="SUPFAM" id="SSF49599">
    <property type="entry name" value="TRAF domain-like"/>
    <property type="match status" value="1"/>
</dbReference>
<dbReference type="Gene3D" id="2.60.210.10">
    <property type="entry name" value="Apoptosis, Tumor Necrosis Factor Receptor Associated Protein 2, Chain A"/>
    <property type="match status" value="1"/>
</dbReference>
<proteinExistence type="predicted"/>
<dbReference type="AlphaFoldDB" id="A0ABD1BRX1"/>
<dbReference type="InterPro" id="IPR002083">
    <property type="entry name" value="MATH/TRAF_dom"/>
</dbReference>
<accession>A0ABD1BRX1</accession>
<dbReference type="Proteomes" id="UP001558713">
    <property type="component" value="Unassembled WGS sequence"/>
</dbReference>